<dbReference type="SUPFAM" id="SSF158694">
    <property type="entry name" value="UraD-Like"/>
    <property type="match status" value="1"/>
</dbReference>
<evidence type="ECO:0000256" key="4">
    <source>
        <dbReference type="ARBA" id="ARBA00022631"/>
    </source>
</evidence>
<keyword evidence="6 9" id="KW-0456">Lyase</keyword>
<dbReference type="InterPro" id="IPR018020">
    <property type="entry name" value="OHCU_decarboxylase"/>
</dbReference>
<accession>A0A939BSE9</accession>
<dbReference type="EC" id="4.1.1.97" evidence="3"/>
<name>A0A939BSE9_9ACTN</name>
<comment type="caution">
    <text evidence="9">The sequence shown here is derived from an EMBL/GenBank/DDBJ whole genome shotgun (WGS) entry which is preliminary data.</text>
</comment>
<dbReference type="Gene3D" id="1.10.3330.10">
    <property type="entry name" value="Oxo-4-hydroxy-4-carboxy-5-ureidoimidazoline decarboxylase"/>
    <property type="match status" value="1"/>
</dbReference>
<dbReference type="EMBL" id="JAERTX010000005">
    <property type="protein sequence ID" value="MBM9459564.1"/>
    <property type="molecule type" value="Genomic_DNA"/>
</dbReference>
<evidence type="ECO:0000313" key="9">
    <source>
        <dbReference type="EMBL" id="MBM9459564.1"/>
    </source>
</evidence>
<proteinExistence type="predicted"/>
<dbReference type="NCBIfam" id="TIGR03180">
    <property type="entry name" value="UraD_2"/>
    <property type="match status" value="1"/>
</dbReference>
<dbReference type="PANTHER" id="PTHR43466">
    <property type="entry name" value="2-OXO-4-HYDROXY-4-CARBOXY-5-UREIDOIMIDAZOLINE DECARBOXYLASE-RELATED"/>
    <property type="match status" value="1"/>
</dbReference>
<dbReference type="RefSeq" id="WP_205290890.1">
    <property type="nucleotide sequence ID" value="NZ_CP074406.1"/>
</dbReference>
<keyword evidence="4" id="KW-0659">Purine metabolism</keyword>
<evidence type="ECO:0000313" key="10">
    <source>
        <dbReference type="Proteomes" id="UP000663791"/>
    </source>
</evidence>
<comment type="pathway">
    <text evidence="2">Purine metabolism; urate degradation; (S)-allantoin from urate: step 3/3.</text>
</comment>
<gene>
    <name evidence="9" type="primary">uraD</name>
    <name evidence="9" type="ORF">JK386_06590</name>
</gene>
<dbReference type="GO" id="GO:0006144">
    <property type="term" value="P:purine nucleobase metabolic process"/>
    <property type="evidence" value="ECO:0007669"/>
    <property type="project" value="UniProtKB-KW"/>
</dbReference>
<feature type="domain" description="Oxo-4-hydroxy-4-carboxy-5-ureidoimidazoline decarboxylase" evidence="8">
    <location>
        <begin position="7"/>
        <end position="159"/>
    </location>
</feature>
<evidence type="ECO:0000256" key="6">
    <source>
        <dbReference type="ARBA" id="ARBA00023239"/>
    </source>
</evidence>
<keyword evidence="5" id="KW-0210">Decarboxylase</keyword>
<reference evidence="9" key="1">
    <citation type="submission" date="2021-01" db="EMBL/GenBank/DDBJ databases">
        <title>Novel species in genus Nocardioides.</title>
        <authorList>
            <person name="Zhang G."/>
        </authorList>
    </citation>
    <scope>NUCLEOTIDE SEQUENCE</scope>
    <source>
        <strain evidence="9">Zg-536</strain>
    </source>
</reference>
<dbReference type="AlphaFoldDB" id="A0A939BSE9"/>
<organism evidence="9 10">
    <name type="scientific">Nocardioides faecalis</name>
    <dbReference type="NCBI Taxonomy" id="2803858"/>
    <lineage>
        <taxon>Bacteria</taxon>
        <taxon>Bacillati</taxon>
        <taxon>Actinomycetota</taxon>
        <taxon>Actinomycetes</taxon>
        <taxon>Propionibacteriales</taxon>
        <taxon>Nocardioidaceae</taxon>
        <taxon>Nocardioides</taxon>
    </lineage>
</organism>
<keyword evidence="10" id="KW-1185">Reference proteome</keyword>
<evidence type="ECO:0000256" key="7">
    <source>
        <dbReference type="SAM" id="MobiDB-lite"/>
    </source>
</evidence>
<dbReference type="PANTHER" id="PTHR43466:SF1">
    <property type="entry name" value="2-OXO-4-HYDROXY-4-CARBOXY-5-UREIDOIMIDAZOLINE DECARBOXYLASE-RELATED"/>
    <property type="match status" value="1"/>
</dbReference>
<evidence type="ECO:0000259" key="8">
    <source>
        <dbReference type="Pfam" id="PF09349"/>
    </source>
</evidence>
<dbReference type="GO" id="GO:0051997">
    <property type="term" value="F:2-oxo-4-hydroxy-4-carboxy-5-ureidoimidazoline decarboxylase activity"/>
    <property type="evidence" value="ECO:0007669"/>
    <property type="project" value="UniProtKB-EC"/>
</dbReference>
<protein>
    <recommendedName>
        <fullName evidence="3">2-oxo-4-hydroxy-4-carboxy-5-ureidoimidazoline decarboxylase</fullName>
        <ecNumber evidence="3">4.1.1.97</ecNumber>
    </recommendedName>
</protein>
<evidence type="ECO:0000256" key="5">
    <source>
        <dbReference type="ARBA" id="ARBA00022793"/>
    </source>
</evidence>
<feature type="region of interest" description="Disordered" evidence="7">
    <location>
        <begin position="71"/>
        <end position="93"/>
    </location>
</feature>
<evidence type="ECO:0000256" key="1">
    <source>
        <dbReference type="ARBA" id="ARBA00001163"/>
    </source>
</evidence>
<sequence>MRIDDLNDLDAEELAAALRACVDIDSWVAALLGGRPYRDAGALLDLARAHASAWTSAEVLGALADHPRIGERPAGSEAGAAHSAREQAGVDARDTELAERLRAGNLAYEERFGRIYLVRAKGRTGAELLALLEQRLDNDEATELAVTREQLGEIAVLRLVDLLDLDPATVGGPR</sequence>
<dbReference type="InterPro" id="IPR017595">
    <property type="entry name" value="OHCU_decarboxylase-2"/>
</dbReference>
<evidence type="ECO:0000256" key="3">
    <source>
        <dbReference type="ARBA" id="ARBA00012257"/>
    </source>
</evidence>
<dbReference type="GO" id="GO:0019628">
    <property type="term" value="P:urate catabolic process"/>
    <property type="evidence" value="ECO:0007669"/>
    <property type="project" value="TreeGrafter"/>
</dbReference>
<evidence type="ECO:0000256" key="2">
    <source>
        <dbReference type="ARBA" id="ARBA00004754"/>
    </source>
</evidence>
<dbReference type="Pfam" id="PF09349">
    <property type="entry name" value="OHCU_decarbox"/>
    <property type="match status" value="1"/>
</dbReference>
<dbReference type="InterPro" id="IPR036778">
    <property type="entry name" value="OHCU_decarboxylase_sf"/>
</dbReference>
<comment type="catalytic activity">
    <reaction evidence="1">
        <text>5-hydroxy-2-oxo-4-ureido-2,5-dihydro-1H-imidazole-5-carboxylate + H(+) = (S)-allantoin + CO2</text>
        <dbReference type="Rhea" id="RHEA:26301"/>
        <dbReference type="ChEBI" id="CHEBI:15378"/>
        <dbReference type="ChEBI" id="CHEBI:15678"/>
        <dbReference type="ChEBI" id="CHEBI:16526"/>
        <dbReference type="ChEBI" id="CHEBI:58639"/>
        <dbReference type="EC" id="4.1.1.97"/>
    </reaction>
</comment>
<dbReference type="NCBIfam" id="NF010372">
    <property type="entry name" value="PRK13798.1"/>
    <property type="match status" value="1"/>
</dbReference>
<dbReference type="Proteomes" id="UP000663791">
    <property type="component" value="Unassembled WGS sequence"/>
</dbReference>